<proteinExistence type="predicted"/>
<dbReference type="EMBL" id="MN448289">
    <property type="protein sequence ID" value="QFG74482.1"/>
    <property type="molecule type" value="Genomic_DNA"/>
</dbReference>
<accession>A0A5J6VK92</accession>
<reference evidence="1" key="1">
    <citation type="journal article" date="2019" name="Philos. Trans. R. Soc. Lond., B, Biol. Sci.">
        <title>Targeted metagenomic recovery of four divergent viruses reveals shared and distinctive characteristics of giant viruses of marine eukaryotes.</title>
        <authorList>
            <person name="Needham D.M."/>
            <person name="Poirier C."/>
            <person name="Hehenberger E."/>
            <person name="Jimenez V."/>
            <person name="Swalwell J.E."/>
            <person name="Santoro A.E."/>
            <person name="Worden A.Z."/>
        </authorList>
    </citation>
    <scope>NUCLEOTIDE SEQUENCE</scope>
    <source>
        <strain evidence="1">MPacV-611</strain>
    </source>
</reference>
<protein>
    <submittedName>
        <fullName evidence="1">Uncharacterized protein</fullName>
    </submittedName>
</protein>
<evidence type="ECO:0000313" key="1">
    <source>
        <dbReference type="EMBL" id="QFG74482.1"/>
    </source>
</evidence>
<organism evidence="1">
    <name type="scientific">Megaviridae environmental sample</name>
    <dbReference type="NCBI Taxonomy" id="1737588"/>
    <lineage>
        <taxon>Viruses</taxon>
        <taxon>Varidnaviria</taxon>
        <taxon>Bamfordvirae</taxon>
        <taxon>Nucleocytoviricota</taxon>
        <taxon>Megaviricetes</taxon>
        <taxon>Imitervirales</taxon>
        <taxon>Mimiviridae</taxon>
        <taxon>environmental samples</taxon>
    </lineage>
</organism>
<name>A0A5J6VK92_9VIRU</name>
<sequence length="61" mass="7355">MSRVVWYLGSDILSIKKQPKRSIVNYNQLIAFDKNKNKKETENKTIYSYCTNIILKYFYLK</sequence>